<protein>
    <submittedName>
        <fullName evidence="3">IS3 family transposase</fullName>
    </submittedName>
</protein>
<accession>A0A2T3HSC1</accession>
<reference evidence="3 4" key="1">
    <citation type="submission" date="2018-03" db="EMBL/GenBank/DDBJ databases">
        <title>Whole genome sequencing of Histamine producing bacteria.</title>
        <authorList>
            <person name="Butler K."/>
        </authorList>
    </citation>
    <scope>NUCLEOTIDE SEQUENCE [LARGE SCALE GENOMIC DNA]</scope>
    <source>
        <strain evidence="3 4">DSM 23343</strain>
    </source>
</reference>
<dbReference type="InterPro" id="IPR048020">
    <property type="entry name" value="Transpos_IS3"/>
</dbReference>
<dbReference type="GO" id="GO:0015074">
    <property type="term" value="P:DNA integration"/>
    <property type="evidence" value="ECO:0007669"/>
    <property type="project" value="InterPro"/>
</dbReference>
<dbReference type="Pfam" id="PF13333">
    <property type="entry name" value="rve_2"/>
    <property type="match status" value="1"/>
</dbReference>
<evidence type="ECO:0000259" key="2">
    <source>
        <dbReference type="PROSITE" id="PS50994"/>
    </source>
</evidence>
<feature type="domain" description="Integrase catalytic" evidence="2">
    <location>
        <begin position="219"/>
        <end position="382"/>
    </location>
</feature>
<dbReference type="InterPro" id="IPR025948">
    <property type="entry name" value="HTH-like_dom"/>
</dbReference>
<dbReference type="InterPro" id="IPR012337">
    <property type="entry name" value="RNaseH-like_sf"/>
</dbReference>
<organism evidence="3 4">
    <name type="scientific">Photobacterium aquimaris</name>
    <dbReference type="NCBI Taxonomy" id="512643"/>
    <lineage>
        <taxon>Bacteria</taxon>
        <taxon>Pseudomonadati</taxon>
        <taxon>Pseudomonadota</taxon>
        <taxon>Gammaproteobacteria</taxon>
        <taxon>Vibrionales</taxon>
        <taxon>Vibrionaceae</taxon>
        <taxon>Photobacterium</taxon>
    </lineage>
</organism>
<dbReference type="InterPro" id="IPR050900">
    <property type="entry name" value="Transposase_IS3/IS150/IS904"/>
</dbReference>
<sequence length="392" mass="45534">MTKRTRRLFSAEFKLEAAQLVLEQNYSVTEAAQAMNVGKSTMDKWVRQLKEERQGKAPKASPMTPEQIEIRELKKKLATLEEHNEIFKKSHRSLDVRLIEQFSLIEKLKKSHSITTLCKVLGVHRSSYKYWQRRPKFISIELIKLRCLIKEVHAASNGSAGARSIAGMVTAQGIALSRYRASKLMKGLNLVSCQSPKHRYRKVKHEHIAIPNHLDRQFAVTSPNQVWVGDVTYVWTGNRWMYLAVVIDLFSRKPVGWAMSLSPDSRLTGKALLMAYESRDKPKEVMFHSDQGSHYTSRYYRQLLWRCQIKQSLSRRGNCWDNAPMERFFRSLKTEWVPNVGYRSFAEAKHEITRYIIGYYSQLRPHQYNGGLTPNESERLYWLTSKTVASIC</sequence>
<dbReference type="InterPro" id="IPR001584">
    <property type="entry name" value="Integrase_cat-core"/>
</dbReference>
<evidence type="ECO:0000256" key="1">
    <source>
        <dbReference type="ARBA" id="ARBA00009964"/>
    </source>
</evidence>
<comment type="caution">
    <text evidence="3">The sequence shown here is derived from an EMBL/GenBank/DDBJ whole genome shotgun (WGS) entry which is preliminary data.</text>
</comment>
<dbReference type="GO" id="GO:0003677">
    <property type="term" value="F:DNA binding"/>
    <property type="evidence" value="ECO:0007669"/>
    <property type="project" value="InterPro"/>
</dbReference>
<dbReference type="Gene3D" id="1.10.10.60">
    <property type="entry name" value="Homeodomain-like"/>
    <property type="match status" value="1"/>
</dbReference>
<dbReference type="InterPro" id="IPR002514">
    <property type="entry name" value="Transposase_8"/>
</dbReference>
<dbReference type="InterPro" id="IPR009057">
    <property type="entry name" value="Homeodomain-like_sf"/>
</dbReference>
<dbReference type="OrthoDB" id="9810995at2"/>
<dbReference type="InterPro" id="IPR036397">
    <property type="entry name" value="RNaseH_sf"/>
</dbReference>
<comment type="similarity">
    <text evidence="1">Belongs to the transposase 8 family.</text>
</comment>
<dbReference type="AlphaFoldDB" id="A0A2T3HSC1"/>
<dbReference type="NCBIfam" id="NF033516">
    <property type="entry name" value="transpos_IS3"/>
    <property type="match status" value="1"/>
</dbReference>
<evidence type="ECO:0000313" key="4">
    <source>
        <dbReference type="Proteomes" id="UP000241858"/>
    </source>
</evidence>
<gene>
    <name evidence="3" type="ORF">C0W81_20255</name>
</gene>
<dbReference type="Proteomes" id="UP000241858">
    <property type="component" value="Unassembled WGS sequence"/>
</dbReference>
<dbReference type="Pfam" id="PF00665">
    <property type="entry name" value="rve"/>
    <property type="match status" value="1"/>
</dbReference>
<dbReference type="SUPFAM" id="SSF53098">
    <property type="entry name" value="Ribonuclease H-like"/>
    <property type="match status" value="1"/>
</dbReference>
<dbReference type="PANTHER" id="PTHR46889:SF4">
    <property type="entry name" value="TRANSPOSASE INSO FOR INSERTION SEQUENCE ELEMENT IS911B-RELATED"/>
    <property type="match status" value="1"/>
</dbReference>
<evidence type="ECO:0000313" key="3">
    <source>
        <dbReference type="EMBL" id="PST95752.1"/>
    </source>
</evidence>
<dbReference type="EMBL" id="PYLY01000090">
    <property type="protein sequence ID" value="PST95752.1"/>
    <property type="molecule type" value="Genomic_DNA"/>
</dbReference>
<dbReference type="PANTHER" id="PTHR46889">
    <property type="entry name" value="TRANSPOSASE INSF FOR INSERTION SEQUENCE IS3B-RELATED"/>
    <property type="match status" value="1"/>
</dbReference>
<name>A0A2T3HSC1_9GAMM</name>
<proteinExistence type="inferred from homology"/>
<dbReference type="PROSITE" id="PS50994">
    <property type="entry name" value="INTEGRASE"/>
    <property type="match status" value="1"/>
</dbReference>
<dbReference type="Gene3D" id="3.30.420.10">
    <property type="entry name" value="Ribonuclease H-like superfamily/Ribonuclease H"/>
    <property type="match status" value="1"/>
</dbReference>
<dbReference type="Pfam" id="PF01527">
    <property type="entry name" value="HTH_Tnp_1"/>
    <property type="match status" value="1"/>
</dbReference>
<dbReference type="GO" id="GO:0004803">
    <property type="term" value="F:transposase activity"/>
    <property type="evidence" value="ECO:0007669"/>
    <property type="project" value="InterPro"/>
</dbReference>
<dbReference type="SUPFAM" id="SSF46689">
    <property type="entry name" value="Homeodomain-like"/>
    <property type="match status" value="1"/>
</dbReference>
<dbReference type="GO" id="GO:0006313">
    <property type="term" value="P:DNA transposition"/>
    <property type="evidence" value="ECO:0007669"/>
    <property type="project" value="InterPro"/>
</dbReference>
<dbReference type="Pfam" id="PF13276">
    <property type="entry name" value="HTH_21"/>
    <property type="match status" value="1"/>
</dbReference>